<organism evidence="2 3">
    <name type="scientific">Bdellovibrio bacteriovorus</name>
    <dbReference type="NCBI Taxonomy" id="959"/>
    <lineage>
        <taxon>Bacteria</taxon>
        <taxon>Pseudomonadati</taxon>
        <taxon>Bdellovibrionota</taxon>
        <taxon>Bdellovibrionia</taxon>
        <taxon>Bdellovibrionales</taxon>
        <taxon>Pseudobdellovibrionaceae</taxon>
        <taxon>Bdellovibrio</taxon>
    </lineage>
</organism>
<sequence length="145" mass="15282">MTKFLLAFATLSLSFAAQASQTTVKTAYTCEQDDGDIWYSIGLVPSLAPSKFNTVVVLNNEDDGTKTRLDDSAATLKSNGSGVIVFNKDASIKLVMDGKENGASGTLTILADGPGDIETAVICYKNSEITYDSNSSAEPRISVGN</sequence>
<evidence type="ECO:0000256" key="1">
    <source>
        <dbReference type="SAM" id="SignalP"/>
    </source>
</evidence>
<feature type="signal peptide" evidence="1">
    <location>
        <begin position="1"/>
        <end position="19"/>
    </location>
</feature>
<evidence type="ECO:0000313" key="3">
    <source>
        <dbReference type="Proteomes" id="UP000075320"/>
    </source>
</evidence>
<keyword evidence="1" id="KW-0732">Signal</keyword>
<comment type="caution">
    <text evidence="2">The sequence shown here is derived from an EMBL/GenBank/DDBJ whole genome shotgun (WGS) entry which is preliminary data.</text>
</comment>
<dbReference type="EMBL" id="LUKE01000008">
    <property type="protein sequence ID" value="KYG60960.1"/>
    <property type="molecule type" value="Genomic_DNA"/>
</dbReference>
<name>A0A150WDJ7_BDEBC</name>
<dbReference type="RefSeq" id="WP_061836843.1">
    <property type="nucleotide sequence ID" value="NZ_LUKE01000008.1"/>
</dbReference>
<dbReference type="Proteomes" id="UP000075320">
    <property type="component" value="Unassembled WGS sequence"/>
</dbReference>
<gene>
    <name evidence="2" type="ORF">AZI86_18760</name>
</gene>
<proteinExistence type="predicted"/>
<reference evidence="2 3" key="1">
    <citation type="submission" date="2016-03" db="EMBL/GenBank/DDBJ databases">
        <authorList>
            <person name="Ploux O."/>
        </authorList>
    </citation>
    <scope>NUCLEOTIDE SEQUENCE [LARGE SCALE GENOMIC DNA]</scope>
    <source>
        <strain evidence="2 3">R0</strain>
    </source>
</reference>
<evidence type="ECO:0000313" key="2">
    <source>
        <dbReference type="EMBL" id="KYG60960.1"/>
    </source>
</evidence>
<keyword evidence="3" id="KW-1185">Reference proteome</keyword>
<feature type="chain" id="PRO_5007572760" evidence="1">
    <location>
        <begin position="20"/>
        <end position="145"/>
    </location>
</feature>
<dbReference type="AlphaFoldDB" id="A0A150WDJ7"/>
<protein>
    <submittedName>
        <fullName evidence="2">Uncharacterized protein</fullName>
    </submittedName>
</protein>
<accession>A0A150WDJ7</accession>